<feature type="transmembrane region" description="Helical" evidence="1">
    <location>
        <begin position="20"/>
        <end position="38"/>
    </location>
</feature>
<gene>
    <name evidence="2" type="ORF">DW972_03500</name>
</gene>
<protein>
    <submittedName>
        <fullName evidence="2">Uncharacterized protein</fullName>
    </submittedName>
</protein>
<feature type="transmembrane region" description="Helical" evidence="1">
    <location>
        <begin position="50"/>
        <end position="69"/>
    </location>
</feature>
<dbReference type="EMBL" id="QSEP01000010">
    <property type="protein sequence ID" value="RGZ85103.1"/>
    <property type="molecule type" value="Genomic_DNA"/>
</dbReference>
<name>A0A413Q088_9FIRM</name>
<keyword evidence="1" id="KW-0472">Membrane</keyword>
<sequence>MIFSILSGMLTSFPLFQAPVFTFVLANLEVTTGIHLLALKPFITPQIQYALIAAATSFGGLCTMAQVQTVLSATDLSLKRYIVIKTGTAFVSFLLCLILLC</sequence>
<organism evidence="2 3">
    <name type="scientific">Anaerobutyricum hallii</name>
    <dbReference type="NCBI Taxonomy" id="39488"/>
    <lineage>
        <taxon>Bacteria</taxon>
        <taxon>Bacillati</taxon>
        <taxon>Bacillota</taxon>
        <taxon>Clostridia</taxon>
        <taxon>Lachnospirales</taxon>
        <taxon>Lachnospiraceae</taxon>
        <taxon>Anaerobutyricum</taxon>
    </lineage>
</organism>
<proteinExistence type="predicted"/>
<evidence type="ECO:0000313" key="2">
    <source>
        <dbReference type="EMBL" id="RGZ85103.1"/>
    </source>
</evidence>
<keyword evidence="1" id="KW-1133">Transmembrane helix</keyword>
<evidence type="ECO:0000313" key="3">
    <source>
        <dbReference type="Proteomes" id="UP000286561"/>
    </source>
</evidence>
<reference evidence="2 3" key="1">
    <citation type="submission" date="2018-08" db="EMBL/GenBank/DDBJ databases">
        <title>A genome reference for cultivated species of the human gut microbiota.</title>
        <authorList>
            <person name="Zou Y."/>
            <person name="Xue W."/>
            <person name="Luo G."/>
        </authorList>
    </citation>
    <scope>NUCLEOTIDE SEQUENCE [LARGE SCALE GENOMIC DNA]</scope>
    <source>
        <strain evidence="2 3">AM48-23BH</strain>
    </source>
</reference>
<evidence type="ECO:0000256" key="1">
    <source>
        <dbReference type="SAM" id="Phobius"/>
    </source>
</evidence>
<keyword evidence="1" id="KW-0812">Transmembrane</keyword>
<feature type="transmembrane region" description="Helical" evidence="1">
    <location>
        <begin position="81"/>
        <end position="100"/>
    </location>
</feature>
<dbReference type="Proteomes" id="UP000286561">
    <property type="component" value="Unassembled WGS sequence"/>
</dbReference>
<dbReference type="AlphaFoldDB" id="A0A413Q088"/>
<comment type="caution">
    <text evidence="2">The sequence shown here is derived from an EMBL/GenBank/DDBJ whole genome shotgun (WGS) entry which is preliminary data.</text>
</comment>
<accession>A0A413Q088</accession>